<name>A0A0F9GMB5_9ZZZZ</name>
<comment type="caution">
    <text evidence="1">The sequence shown here is derived from an EMBL/GenBank/DDBJ whole genome shotgun (WGS) entry which is preliminary data.</text>
</comment>
<dbReference type="EMBL" id="LAZR01017527">
    <property type="protein sequence ID" value="KKM00040.1"/>
    <property type="molecule type" value="Genomic_DNA"/>
</dbReference>
<reference evidence="1" key="1">
    <citation type="journal article" date="2015" name="Nature">
        <title>Complex archaea that bridge the gap between prokaryotes and eukaryotes.</title>
        <authorList>
            <person name="Spang A."/>
            <person name="Saw J.H."/>
            <person name="Jorgensen S.L."/>
            <person name="Zaremba-Niedzwiedzka K."/>
            <person name="Martijn J."/>
            <person name="Lind A.E."/>
            <person name="van Eijk R."/>
            <person name="Schleper C."/>
            <person name="Guy L."/>
            <person name="Ettema T.J."/>
        </authorList>
    </citation>
    <scope>NUCLEOTIDE SEQUENCE</scope>
</reference>
<organism evidence="1">
    <name type="scientific">marine sediment metagenome</name>
    <dbReference type="NCBI Taxonomy" id="412755"/>
    <lineage>
        <taxon>unclassified sequences</taxon>
        <taxon>metagenomes</taxon>
        <taxon>ecological metagenomes</taxon>
    </lineage>
</organism>
<sequence length="75" mass="8299">MNGPCHQDAIRRMCLLQAKVAPRLFDSPSDCFCGEGGFWESAEYDGSHEGGYRNDFEAIEFIEKAVIAALKGADR</sequence>
<protein>
    <submittedName>
        <fullName evidence="1">Uncharacterized protein</fullName>
    </submittedName>
</protein>
<proteinExistence type="predicted"/>
<evidence type="ECO:0000313" key="1">
    <source>
        <dbReference type="EMBL" id="KKM00040.1"/>
    </source>
</evidence>
<dbReference type="AlphaFoldDB" id="A0A0F9GMB5"/>
<gene>
    <name evidence="1" type="ORF">LCGC14_1808410</name>
</gene>
<accession>A0A0F9GMB5</accession>